<dbReference type="VEuPathDB" id="TriTrypDB:LpyrH10_25_1280"/>
<gene>
    <name evidence="1" type="ORF">ABB37_08630</name>
</gene>
<dbReference type="AlphaFoldDB" id="A0A0M9FSY2"/>
<dbReference type="RefSeq" id="XP_015653776.1">
    <property type="nucleotide sequence ID" value="XM_015807694.1"/>
</dbReference>
<evidence type="ECO:0000313" key="2">
    <source>
        <dbReference type="Proteomes" id="UP000037923"/>
    </source>
</evidence>
<organism evidence="1 2">
    <name type="scientific">Leptomonas pyrrhocoris</name>
    <name type="common">Firebug parasite</name>
    <dbReference type="NCBI Taxonomy" id="157538"/>
    <lineage>
        <taxon>Eukaryota</taxon>
        <taxon>Discoba</taxon>
        <taxon>Euglenozoa</taxon>
        <taxon>Kinetoplastea</taxon>
        <taxon>Metakinetoplastina</taxon>
        <taxon>Trypanosomatida</taxon>
        <taxon>Trypanosomatidae</taxon>
        <taxon>Leishmaniinae</taxon>
        <taxon>Leptomonas</taxon>
    </lineage>
</organism>
<comment type="caution">
    <text evidence="1">The sequence shown here is derived from an EMBL/GenBank/DDBJ whole genome shotgun (WGS) entry which is preliminary data.</text>
</comment>
<name>A0A0M9FSY2_LEPPY</name>
<evidence type="ECO:0000313" key="1">
    <source>
        <dbReference type="EMBL" id="KPA75337.1"/>
    </source>
</evidence>
<keyword evidence="2" id="KW-1185">Reference proteome</keyword>
<proteinExistence type="predicted"/>
<dbReference type="GeneID" id="26908914"/>
<dbReference type="Proteomes" id="UP000037923">
    <property type="component" value="Unassembled WGS sequence"/>
</dbReference>
<accession>A0A0M9FSY2</accession>
<sequence>MGDEDNTTALEPQDKALLRMLARRLKEHARHFAATSAAALSGAEVTGDGAETEEEMLLRVKRLLLHGYSDAEWETLKRLDHGVT</sequence>
<protein>
    <submittedName>
        <fullName evidence="1">Uncharacterized protein</fullName>
    </submittedName>
</protein>
<reference evidence="1 2" key="1">
    <citation type="submission" date="2015-07" db="EMBL/GenBank/DDBJ databases">
        <title>High-quality genome of monoxenous trypanosomatid Leptomonas pyrrhocoris.</title>
        <authorList>
            <person name="Flegontov P."/>
            <person name="Butenko A."/>
            <person name="Firsov S."/>
            <person name="Vlcek C."/>
            <person name="Logacheva M.D."/>
            <person name="Field M."/>
            <person name="Filatov D."/>
            <person name="Flegontova O."/>
            <person name="Gerasimov E."/>
            <person name="Jackson A.P."/>
            <person name="Kelly S."/>
            <person name="Opperdoes F."/>
            <person name="O'Reilly A."/>
            <person name="Votypka J."/>
            <person name="Yurchenko V."/>
            <person name="Lukes J."/>
        </authorList>
    </citation>
    <scope>NUCLEOTIDE SEQUENCE [LARGE SCALE GENOMIC DNA]</scope>
    <source>
        <strain evidence="1">H10</strain>
    </source>
</reference>
<dbReference type="EMBL" id="LGTL01000025">
    <property type="protein sequence ID" value="KPA75337.1"/>
    <property type="molecule type" value="Genomic_DNA"/>
</dbReference>